<organism evidence="1 2">
    <name type="scientific">Leucobacter ruminantium</name>
    <dbReference type="NCBI Taxonomy" id="1289170"/>
    <lineage>
        <taxon>Bacteria</taxon>
        <taxon>Bacillati</taxon>
        <taxon>Actinomycetota</taxon>
        <taxon>Actinomycetes</taxon>
        <taxon>Micrococcales</taxon>
        <taxon>Microbacteriaceae</taxon>
        <taxon>Leucobacter</taxon>
    </lineage>
</organism>
<gene>
    <name evidence="1" type="ORF">J4H91_11270</name>
</gene>
<comment type="caution">
    <text evidence="1">The sequence shown here is derived from an EMBL/GenBank/DDBJ whole genome shotgun (WGS) entry which is preliminary data.</text>
</comment>
<evidence type="ECO:0000313" key="2">
    <source>
        <dbReference type="Proteomes" id="UP000664398"/>
    </source>
</evidence>
<evidence type="ECO:0000313" key="1">
    <source>
        <dbReference type="EMBL" id="MBO1805890.1"/>
    </source>
</evidence>
<keyword evidence="2" id="KW-1185">Reference proteome</keyword>
<dbReference type="Proteomes" id="UP000664398">
    <property type="component" value="Unassembled WGS sequence"/>
</dbReference>
<dbReference type="RefSeq" id="WP_208046362.1">
    <property type="nucleotide sequence ID" value="NZ_JAGDYL010000020.1"/>
</dbReference>
<protein>
    <submittedName>
        <fullName evidence="1">Uncharacterized protein</fullName>
    </submittedName>
</protein>
<proteinExistence type="predicted"/>
<dbReference type="AlphaFoldDB" id="A0A939M2Q3"/>
<name>A0A939M2Q3_9MICO</name>
<sequence length="52" mass="6240">MPICHNCDRFIRSHGIARHRAMHRDRKERVTITLANGTWVWDYTERSGEDDE</sequence>
<dbReference type="EMBL" id="JAGDYL010000020">
    <property type="protein sequence ID" value="MBO1805890.1"/>
    <property type="molecule type" value="Genomic_DNA"/>
</dbReference>
<reference evidence="1" key="1">
    <citation type="submission" date="2021-03" db="EMBL/GenBank/DDBJ databases">
        <title>Leucobacter chromiisoli sp. nov., isolated from chromium-containing soil of chemical plant.</title>
        <authorList>
            <person name="Xu Z."/>
        </authorList>
    </citation>
    <scope>NUCLEOTIDE SEQUENCE</scope>
    <source>
        <strain evidence="1">A2</strain>
    </source>
</reference>
<accession>A0A939M2Q3</accession>